<evidence type="ECO:0000313" key="2">
    <source>
        <dbReference type="EMBL" id="CAK70335.1"/>
    </source>
</evidence>
<dbReference type="RefSeq" id="XP_001437732.1">
    <property type="nucleotide sequence ID" value="XM_001437695.1"/>
</dbReference>
<dbReference type="KEGG" id="ptm:GSPATT00038437001"/>
<organism evidence="2 3">
    <name type="scientific">Paramecium tetraurelia</name>
    <dbReference type="NCBI Taxonomy" id="5888"/>
    <lineage>
        <taxon>Eukaryota</taxon>
        <taxon>Sar</taxon>
        <taxon>Alveolata</taxon>
        <taxon>Ciliophora</taxon>
        <taxon>Intramacronucleata</taxon>
        <taxon>Oligohymenophorea</taxon>
        <taxon>Peniculida</taxon>
        <taxon>Parameciidae</taxon>
        <taxon>Paramecium</taxon>
    </lineage>
</organism>
<feature type="signal peptide" evidence="1">
    <location>
        <begin position="1"/>
        <end position="18"/>
    </location>
</feature>
<evidence type="ECO:0000256" key="1">
    <source>
        <dbReference type="SAM" id="SignalP"/>
    </source>
</evidence>
<name>A0CHR8_PARTE</name>
<dbReference type="HOGENOM" id="CLU_329145_0_0_1"/>
<evidence type="ECO:0008006" key="4">
    <source>
        <dbReference type="Google" id="ProtNLM"/>
    </source>
</evidence>
<reference evidence="2 3" key="1">
    <citation type="journal article" date="2006" name="Nature">
        <title>Global trends of whole-genome duplications revealed by the ciliate Paramecium tetraurelia.</title>
        <authorList>
            <consortium name="Genoscope"/>
            <person name="Aury J.-M."/>
            <person name="Jaillon O."/>
            <person name="Duret L."/>
            <person name="Noel B."/>
            <person name="Jubin C."/>
            <person name="Porcel B.M."/>
            <person name="Segurens B."/>
            <person name="Daubin V."/>
            <person name="Anthouard V."/>
            <person name="Aiach N."/>
            <person name="Arnaiz O."/>
            <person name="Billaut A."/>
            <person name="Beisson J."/>
            <person name="Blanc I."/>
            <person name="Bouhouche K."/>
            <person name="Camara F."/>
            <person name="Duharcourt S."/>
            <person name="Guigo R."/>
            <person name="Gogendeau D."/>
            <person name="Katinka M."/>
            <person name="Keller A.-M."/>
            <person name="Kissmehl R."/>
            <person name="Klotz C."/>
            <person name="Koll F."/>
            <person name="Le Moue A."/>
            <person name="Lepere C."/>
            <person name="Malinsky S."/>
            <person name="Nowacki M."/>
            <person name="Nowak J.K."/>
            <person name="Plattner H."/>
            <person name="Poulain J."/>
            <person name="Ruiz F."/>
            <person name="Serrano V."/>
            <person name="Zagulski M."/>
            <person name="Dessen P."/>
            <person name="Betermier M."/>
            <person name="Weissenbach J."/>
            <person name="Scarpelli C."/>
            <person name="Schachter V."/>
            <person name="Sperling L."/>
            <person name="Meyer E."/>
            <person name="Cohen J."/>
            <person name="Wincker P."/>
        </authorList>
    </citation>
    <scope>NUCLEOTIDE SEQUENCE [LARGE SCALE GENOMIC DNA]</scope>
    <source>
        <strain evidence="2 3">Stock d4-2</strain>
    </source>
</reference>
<sequence>MAFKLICLFVFTLAGCNCKCNQNEYDPAICILQITDSKCLYDEFLNQCIETSNQNLGCSYYLNRNACINQLTISGNVEKRCIFQNRCIDVNIYHLKNLGCSDSFSKYACINVVNKDCFWNGSQCEDSQKIIFSDNSKEEIYPYSVTPQLCAKYHKYPCINTGPQGDYKQLKCSTLGLNEIGCVSILTQNEMCLFENNQCKTINPSKMIECSQKINKLACLSITTPNLLCQWQQNECRVYKFDQQVTCLDIVDVNINVCANQEGLCMFDQLNYKCTQLNQKQLEYLNCDTPGITKFACLSIQNQYCTFNQGFCQTLSENDLSNYQCQMQLNQAACINIKTKGQLCLWNGQGCQNVEITQDQDCNNFDRFLVNGNVCQAIKKPYAMCKYDEITKICVKSSTNDYCTTPYLNLYGCVSISRENQTCKWIDQSCQDIVIIPFETLCSSLEYANYQACQQVFENNSMGCYHDQKRSQCVSLLISTDNETNINLQEIQKANQYLSTVSCFDKSLGLNRIICGSITTENVFCRWQQNSCKFMKKEAIANIPCTDLKYANPSTCAQVKYNNEFCRYFKEEKGCTNQLKGEMNCNDLGLNSISCNKAKENCYYDKDRCQSIGEISTQITPEVQIILQKLTCQSNFPTERICLAIQTPGQLCTWSNKYQQCREIQVPQNKKCSDFSLFQVNADVCAQINLETKISFDQDPGFCEYDRQKKNCREKIKKCTSKCCSENEEIGINAYSCSRFSSQEPGVYCIFQESRCLQLTNQIVDILNHNAVKSYYNEKKYTCAQMNKNSCHMIDWSTSQACYYNGFACINLNLQSHFDFQELTKSSAIVNIYVCLAIEVVNSVNLSQKYIEYNQAGKKLQTTSTTISIILNL</sequence>
<dbReference type="GeneID" id="5023517"/>
<dbReference type="PROSITE" id="PS51257">
    <property type="entry name" value="PROKAR_LIPOPROTEIN"/>
    <property type="match status" value="1"/>
</dbReference>
<proteinExistence type="predicted"/>
<accession>A0CHR8</accession>
<dbReference type="EMBL" id="CT868078">
    <property type="protein sequence ID" value="CAK70335.1"/>
    <property type="molecule type" value="Genomic_DNA"/>
</dbReference>
<gene>
    <name evidence="2" type="ORF">GSPATT00038437001</name>
</gene>
<dbReference type="AlphaFoldDB" id="A0CHR8"/>
<keyword evidence="1" id="KW-0732">Signal</keyword>
<keyword evidence="3" id="KW-1185">Reference proteome</keyword>
<dbReference type="OrthoDB" id="311102at2759"/>
<dbReference type="InParanoid" id="A0CHR8"/>
<protein>
    <recommendedName>
        <fullName evidence="4">Transmembrane protein</fullName>
    </recommendedName>
</protein>
<dbReference type="Proteomes" id="UP000000600">
    <property type="component" value="Unassembled WGS sequence"/>
</dbReference>
<evidence type="ECO:0000313" key="3">
    <source>
        <dbReference type="Proteomes" id="UP000000600"/>
    </source>
</evidence>
<feature type="chain" id="PRO_5002623617" description="Transmembrane protein" evidence="1">
    <location>
        <begin position="19"/>
        <end position="873"/>
    </location>
</feature>